<accession>A0ABN6Y4E6</accession>
<dbReference type="EMBL" id="AP027732">
    <property type="protein sequence ID" value="BDZ51954.1"/>
    <property type="molecule type" value="Genomic_DNA"/>
</dbReference>
<organism evidence="1 2">
    <name type="scientific">Frondihabitans sucicola</name>
    <dbReference type="NCBI Taxonomy" id="1268041"/>
    <lineage>
        <taxon>Bacteria</taxon>
        <taxon>Bacillati</taxon>
        <taxon>Actinomycetota</taxon>
        <taxon>Actinomycetes</taxon>
        <taxon>Micrococcales</taxon>
        <taxon>Microbacteriaceae</taxon>
        <taxon>Frondihabitans</taxon>
    </lineage>
</organism>
<evidence type="ECO:0000313" key="1">
    <source>
        <dbReference type="EMBL" id="BDZ51954.1"/>
    </source>
</evidence>
<gene>
    <name evidence="1" type="ORF">GCM10025867_41950</name>
</gene>
<dbReference type="Proteomes" id="UP001321486">
    <property type="component" value="Chromosome"/>
</dbReference>
<dbReference type="RefSeq" id="WP_286344609.1">
    <property type="nucleotide sequence ID" value="NZ_AP027732.1"/>
</dbReference>
<reference evidence="2" key="1">
    <citation type="journal article" date="2019" name="Int. J. Syst. Evol. Microbiol.">
        <title>The Global Catalogue of Microorganisms (GCM) 10K type strain sequencing project: providing services to taxonomists for standard genome sequencing and annotation.</title>
        <authorList>
            <consortium name="The Broad Institute Genomics Platform"/>
            <consortium name="The Broad Institute Genome Sequencing Center for Infectious Disease"/>
            <person name="Wu L."/>
            <person name="Ma J."/>
        </authorList>
    </citation>
    <scope>NUCLEOTIDE SEQUENCE [LARGE SCALE GENOMIC DNA]</scope>
    <source>
        <strain evidence="2">NBRC 108728</strain>
    </source>
</reference>
<name>A0ABN6Y4E6_9MICO</name>
<proteinExistence type="predicted"/>
<evidence type="ECO:0000313" key="2">
    <source>
        <dbReference type="Proteomes" id="UP001321486"/>
    </source>
</evidence>
<keyword evidence="2" id="KW-1185">Reference proteome</keyword>
<sequence length="218" mass="21357">MSSSNHAAKAKRLRFAPLAIATGVLGAVLLSVSMSGTLSGFVASIQNTTNTAASGALTMQEQNSGATVTCSSTDGGTVSTNTATCGGINKFGGSTTMVPGQTVTTPITIKNTGSVTANTFTLTPGTTCTQTANGALNGTATDLCAKMTVVITNTTASPNTTIYSGTLAGLASGGAISLPTVAAGATTGFSFAVTLASTAGNTYQGLAASLPLTWTYTS</sequence>
<protein>
    <submittedName>
        <fullName evidence="1">Uncharacterized protein</fullName>
    </submittedName>
</protein>